<keyword evidence="2" id="KW-0677">Repeat</keyword>
<organism evidence="5">
    <name type="scientific">Cleistogenes songorica</name>
    <dbReference type="NCBI Taxonomy" id="121774"/>
    <lineage>
        <taxon>Eukaryota</taxon>
        <taxon>Viridiplantae</taxon>
        <taxon>Streptophyta</taxon>
        <taxon>Embryophyta</taxon>
        <taxon>Tracheophyta</taxon>
        <taxon>Spermatophyta</taxon>
        <taxon>Magnoliopsida</taxon>
        <taxon>Liliopsida</taxon>
        <taxon>Poales</taxon>
        <taxon>Poaceae</taxon>
        <taxon>PACMAD clade</taxon>
        <taxon>Chloridoideae</taxon>
        <taxon>Cynodonteae</taxon>
        <taxon>Orininae</taxon>
        <taxon>Cleistogenes</taxon>
    </lineage>
</organism>
<feature type="domain" description="SMP" evidence="4">
    <location>
        <begin position="84"/>
        <end position="141"/>
    </location>
</feature>
<evidence type="ECO:0000313" key="5">
    <source>
        <dbReference type="EMBL" id="AWJ68139.1"/>
    </source>
</evidence>
<comment type="similarity">
    <text evidence="1">Belongs to the LEA type SMP family.</text>
</comment>
<evidence type="ECO:0000256" key="2">
    <source>
        <dbReference type="ARBA" id="ARBA00022737"/>
    </source>
</evidence>
<reference evidence="5" key="1">
    <citation type="submission" date="2018-02" db="EMBL/GenBank/DDBJ databases">
        <title>Insights into the development of Late Embryogenesis Abundant (LEA) gene family in Cleistogenes songorica, a xerophyte desert plant.</title>
        <authorList>
            <person name="Muvunyi B.P."/>
            <person name="Zhang J."/>
            <person name="Wang Y."/>
        </authorList>
    </citation>
    <scope>NUCLEOTIDE SEQUENCE</scope>
</reference>
<feature type="compositionally biased region" description="Basic and acidic residues" evidence="3">
    <location>
        <begin position="20"/>
        <end position="40"/>
    </location>
</feature>
<sequence length="214" mass="21679">MSQAQPARAGDVYPLPAADQEARRERNRVITRGQEQHEGGLHVTETDISAGKRMVTASAGGQVMAQFTVPVPDKKVAEATDGATVGEALQAAGQTAAGDEPVGLADASAVQVAEMRATGRGGTIPGGVAAAAQRAAEANKAKQPAAEEEGEVTRLRDVVGDATAVMPADKVATREDAEKVAAAARRKAGAASGGGEDIVEAVAATADMNQGRKM</sequence>
<accession>A0A2S1WLU2</accession>
<feature type="domain" description="SMP" evidence="4">
    <location>
        <begin position="153"/>
        <end position="211"/>
    </location>
</feature>
<dbReference type="Pfam" id="PF04927">
    <property type="entry name" value="SMP"/>
    <property type="match status" value="2"/>
</dbReference>
<gene>
    <name evidence="5" type="primary">Lea34</name>
</gene>
<dbReference type="PANTHER" id="PTHR31174:SF21">
    <property type="entry name" value="OS12G0626500 PROTEIN"/>
    <property type="match status" value="1"/>
</dbReference>
<evidence type="ECO:0000259" key="4">
    <source>
        <dbReference type="Pfam" id="PF04927"/>
    </source>
</evidence>
<evidence type="ECO:0000256" key="3">
    <source>
        <dbReference type="SAM" id="MobiDB-lite"/>
    </source>
</evidence>
<name>A0A2S1WLU2_9POAL</name>
<evidence type="ECO:0000256" key="1">
    <source>
        <dbReference type="ARBA" id="ARBA00010733"/>
    </source>
</evidence>
<dbReference type="PANTHER" id="PTHR31174">
    <property type="entry name" value="SEED MATURATION FAMILY PROTEIN"/>
    <property type="match status" value="1"/>
</dbReference>
<dbReference type="EMBL" id="MG976965">
    <property type="protein sequence ID" value="AWJ68139.1"/>
    <property type="molecule type" value="Genomic_DNA"/>
</dbReference>
<dbReference type="AlphaFoldDB" id="A0A2S1WLU2"/>
<proteinExistence type="inferred from homology"/>
<dbReference type="InterPro" id="IPR007011">
    <property type="entry name" value="LEA_SMP_dom"/>
</dbReference>
<protein>
    <submittedName>
        <fullName evidence="5">Late embryogenesis abundant</fullName>
    </submittedName>
</protein>
<dbReference type="InterPro" id="IPR042971">
    <property type="entry name" value="LEA_SMP"/>
</dbReference>
<feature type="region of interest" description="Disordered" evidence="3">
    <location>
        <begin position="1"/>
        <end position="42"/>
    </location>
</feature>